<dbReference type="InterPro" id="IPR021776">
    <property type="entry name" value="ActD"/>
</dbReference>
<evidence type="ECO:0000256" key="2">
    <source>
        <dbReference type="ARBA" id="ARBA00022723"/>
    </source>
</evidence>
<keyword evidence="1 4" id="KW-0349">Heme</keyword>
<accession>A0A5C6A6M3</accession>
<evidence type="ECO:0000256" key="6">
    <source>
        <dbReference type="SAM" id="Phobius"/>
    </source>
</evidence>
<feature type="transmembrane region" description="Helical" evidence="6">
    <location>
        <begin position="73"/>
        <end position="95"/>
    </location>
</feature>
<comment type="caution">
    <text evidence="8">The sequence shown here is derived from an EMBL/GenBank/DDBJ whole genome shotgun (WGS) entry which is preliminary data.</text>
</comment>
<protein>
    <recommendedName>
        <fullName evidence="7">Cytochrome c domain-containing protein</fullName>
    </recommendedName>
</protein>
<dbReference type="OrthoDB" id="9773456at2"/>
<dbReference type="GO" id="GO:0020037">
    <property type="term" value="F:heme binding"/>
    <property type="evidence" value="ECO:0007669"/>
    <property type="project" value="InterPro"/>
</dbReference>
<dbReference type="PANTHER" id="PTHR40394:SF2">
    <property type="entry name" value="QUINOL:CYTOCHROME C OXIDOREDUCTASE MEMBRANE PROTEIN"/>
    <property type="match status" value="1"/>
</dbReference>
<evidence type="ECO:0000256" key="1">
    <source>
        <dbReference type="ARBA" id="ARBA00022617"/>
    </source>
</evidence>
<evidence type="ECO:0000256" key="5">
    <source>
        <dbReference type="SAM" id="MobiDB-lite"/>
    </source>
</evidence>
<dbReference type="EMBL" id="SJPM01000007">
    <property type="protein sequence ID" value="TWT95017.1"/>
    <property type="molecule type" value="Genomic_DNA"/>
</dbReference>
<dbReference type="GO" id="GO:0046872">
    <property type="term" value="F:metal ion binding"/>
    <property type="evidence" value="ECO:0007669"/>
    <property type="project" value="UniProtKB-KW"/>
</dbReference>
<dbReference type="Proteomes" id="UP000316213">
    <property type="component" value="Unassembled WGS sequence"/>
</dbReference>
<feature type="region of interest" description="Disordered" evidence="5">
    <location>
        <begin position="309"/>
        <end position="493"/>
    </location>
</feature>
<feature type="domain" description="Cytochrome c" evidence="7">
    <location>
        <begin position="513"/>
        <end position="607"/>
    </location>
</feature>
<dbReference type="Pfam" id="PF11821">
    <property type="entry name" value="ActD"/>
    <property type="match status" value="1"/>
</dbReference>
<reference evidence="8 9" key="1">
    <citation type="submission" date="2019-02" db="EMBL/GenBank/DDBJ databases">
        <title>Deep-cultivation of Planctomycetes and their phenomic and genomic characterization uncovers novel biology.</title>
        <authorList>
            <person name="Wiegand S."/>
            <person name="Jogler M."/>
            <person name="Boedeker C."/>
            <person name="Pinto D."/>
            <person name="Vollmers J."/>
            <person name="Rivas-Marin E."/>
            <person name="Kohn T."/>
            <person name="Peeters S.H."/>
            <person name="Heuer A."/>
            <person name="Rast P."/>
            <person name="Oberbeckmann S."/>
            <person name="Bunk B."/>
            <person name="Jeske O."/>
            <person name="Meyerdierks A."/>
            <person name="Storesund J.E."/>
            <person name="Kallscheuer N."/>
            <person name="Luecker S."/>
            <person name="Lage O.M."/>
            <person name="Pohl T."/>
            <person name="Merkel B.J."/>
            <person name="Hornburger P."/>
            <person name="Mueller R.-W."/>
            <person name="Bruemmer F."/>
            <person name="Labrenz M."/>
            <person name="Spormann A.M."/>
            <person name="Op Den Camp H."/>
            <person name="Overmann J."/>
            <person name="Amann R."/>
            <person name="Jetten M.S.M."/>
            <person name="Mascher T."/>
            <person name="Medema M.H."/>
            <person name="Devos D.P."/>
            <person name="Kaster A.-K."/>
            <person name="Ovreas L."/>
            <person name="Rohde M."/>
            <person name="Galperin M.Y."/>
            <person name="Jogler C."/>
        </authorList>
    </citation>
    <scope>NUCLEOTIDE SEQUENCE [LARGE SCALE GENOMIC DNA]</scope>
    <source>
        <strain evidence="8 9">Pla100</strain>
    </source>
</reference>
<dbReference type="Pfam" id="PF13442">
    <property type="entry name" value="Cytochrome_CBB3"/>
    <property type="match status" value="1"/>
</dbReference>
<feature type="transmembrane region" description="Helical" evidence="6">
    <location>
        <begin position="115"/>
        <end position="139"/>
    </location>
</feature>
<dbReference type="GO" id="GO:0009055">
    <property type="term" value="F:electron transfer activity"/>
    <property type="evidence" value="ECO:0007669"/>
    <property type="project" value="InterPro"/>
</dbReference>
<evidence type="ECO:0000256" key="4">
    <source>
        <dbReference type="PROSITE-ProRule" id="PRU00433"/>
    </source>
</evidence>
<keyword evidence="2 4" id="KW-0479">Metal-binding</keyword>
<keyword evidence="6" id="KW-0472">Membrane</keyword>
<evidence type="ECO:0000313" key="8">
    <source>
        <dbReference type="EMBL" id="TWT95017.1"/>
    </source>
</evidence>
<evidence type="ECO:0000313" key="9">
    <source>
        <dbReference type="Proteomes" id="UP000316213"/>
    </source>
</evidence>
<keyword evidence="9" id="KW-1185">Reference proteome</keyword>
<proteinExistence type="predicted"/>
<feature type="compositionally biased region" description="Acidic residues" evidence="5">
    <location>
        <begin position="313"/>
        <end position="324"/>
    </location>
</feature>
<evidence type="ECO:0000256" key="3">
    <source>
        <dbReference type="ARBA" id="ARBA00023004"/>
    </source>
</evidence>
<dbReference type="Gene3D" id="1.10.760.10">
    <property type="entry name" value="Cytochrome c-like domain"/>
    <property type="match status" value="1"/>
</dbReference>
<organism evidence="8 9">
    <name type="scientific">Neorhodopirellula pilleata</name>
    <dbReference type="NCBI Taxonomy" id="2714738"/>
    <lineage>
        <taxon>Bacteria</taxon>
        <taxon>Pseudomonadati</taxon>
        <taxon>Planctomycetota</taxon>
        <taxon>Planctomycetia</taxon>
        <taxon>Pirellulales</taxon>
        <taxon>Pirellulaceae</taxon>
        <taxon>Neorhodopirellula</taxon>
    </lineage>
</organism>
<dbReference type="RefSeq" id="WP_146578965.1">
    <property type="nucleotide sequence ID" value="NZ_SJPM01000007.1"/>
</dbReference>
<evidence type="ECO:0000259" key="7">
    <source>
        <dbReference type="PROSITE" id="PS51007"/>
    </source>
</evidence>
<dbReference type="PANTHER" id="PTHR40394">
    <property type="entry name" value="LIPOPROTEIN-RELATED"/>
    <property type="match status" value="1"/>
</dbReference>
<feature type="transmembrane region" description="Helical" evidence="6">
    <location>
        <begin position="206"/>
        <end position="226"/>
    </location>
</feature>
<keyword evidence="6" id="KW-1133">Transmembrane helix</keyword>
<sequence length="650" mass="70948">MATTLTQPKTTPASTSTSGEAKKVHGVVAEFSDVDSLLAACRRVRDAGYTKADAFTPFPVHGIDTALGIKPTVLPWIALAAGLTGTCIALTMQIWMNGIDYPYIISGKPYISLPAFIPVTFELTILLASFGTFFGMWALNGLPKFSNPMFTSPRFDRATDDTFFLFLDAKDSRFDEAGAKNLLSDLGGEFIETVVEDDTPKTIPKVLLVGLATLIALSMIPALVVARMRVTKSESPRFHIFPDMDFSPAKDAQQTSTLFADGRANRPDVPGTVSRGALDWDLDFQTGINMEELARIDAPRAQRLVAMMQSDEPTGDDEVVEVVEETTKPEPAEEKKPEPKKEEADKPEPKKEEPKKADAEKAGDEKAKADEAKAEDAKSEEVKSEEPKSDEPEMKSESKPEAEKSEEPKAEEKKPEEPKAEEKKAEEKKSEEMKPEDKKPEDKKPEEEKPEPSKPEPMPEPKSESTPDSKPAEKPAMPESLQPATGDTSAAAAPAAVDNTPWLKQNPLVLSEAVLQQGQQQFNIYCSVCHGMNGAGNGLVNQRAQQILATTWTPPSNMHDVTLHQDAYPDGKLFSTITNGIRKMPGYASQIKAHDRWAIVAYVRALQASRSASLDDVPASQRESVKQLQEKIQADLKKAAEAEAAKAAAT</sequence>
<dbReference type="SUPFAM" id="SSF46626">
    <property type="entry name" value="Cytochrome c"/>
    <property type="match status" value="1"/>
</dbReference>
<dbReference type="InterPro" id="IPR036909">
    <property type="entry name" value="Cyt_c-like_dom_sf"/>
</dbReference>
<dbReference type="InterPro" id="IPR009056">
    <property type="entry name" value="Cyt_c-like_dom"/>
</dbReference>
<dbReference type="PROSITE" id="PS51007">
    <property type="entry name" value="CYTC"/>
    <property type="match status" value="1"/>
</dbReference>
<keyword evidence="3 4" id="KW-0408">Iron</keyword>
<name>A0A5C6A6M3_9BACT</name>
<gene>
    <name evidence="8" type="ORF">Pla100_35960</name>
</gene>
<feature type="compositionally biased region" description="Basic and acidic residues" evidence="5">
    <location>
        <begin position="325"/>
        <end position="473"/>
    </location>
</feature>
<dbReference type="AlphaFoldDB" id="A0A5C6A6M3"/>
<keyword evidence="6" id="KW-0812">Transmembrane</keyword>